<sequence>AALLSHTVCDTTTRPQGYGGNQLPQRLGRLVAFPQPSSIAFNTNHLCWKQPKCLQH</sequence>
<organism evidence="1 2">
    <name type="scientific">Lynx pardinus</name>
    <name type="common">Iberian lynx</name>
    <name type="synonym">Felis pardina</name>
    <dbReference type="NCBI Taxonomy" id="191816"/>
    <lineage>
        <taxon>Eukaryota</taxon>
        <taxon>Metazoa</taxon>
        <taxon>Chordata</taxon>
        <taxon>Craniata</taxon>
        <taxon>Vertebrata</taxon>
        <taxon>Euteleostomi</taxon>
        <taxon>Mammalia</taxon>
        <taxon>Eutheria</taxon>
        <taxon>Laurasiatheria</taxon>
        <taxon>Carnivora</taxon>
        <taxon>Feliformia</taxon>
        <taxon>Felidae</taxon>
        <taxon>Felinae</taxon>
        <taxon>Lynx</taxon>
    </lineage>
</organism>
<dbReference type="Proteomes" id="UP000386466">
    <property type="component" value="Unassembled WGS sequence"/>
</dbReference>
<accession>A0A485NGZ7</accession>
<protein>
    <submittedName>
        <fullName evidence="1">Uncharacterized protein</fullName>
    </submittedName>
</protein>
<keyword evidence="2" id="KW-1185">Reference proteome</keyword>
<feature type="non-terminal residue" evidence="1">
    <location>
        <position position="1"/>
    </location>
</feature>
<name>A0A485NGZ7_LYNPA</name>
<dbReference type="AlphaFoldDB" id="A0A485NGZ7"/>
<evidence type="ECO:0000313" key="1">
    <source>
        <dbReference type="EMBL" id="VFV31653.1"/>
    </source>
</evidence>
<proteinExistence type="predicted"/>
<gene>
    <name evidence="1" type="ORF">LYPA_23C016008</name>
</gene>
<evidence type="ECO:0000313" key="2">
    <source>
        <dbReference type="Proteomes" id="UP000386466"/>
    </source>
</evidence>
<reference evidence="1 2" key="1">
    <citation type="submission" date="2019-01" db="EMBL/GenBank/DDBJ databases">
        <authorList>
            <person name="Alioto T."/>
            <person name="Alioto T."/>
        </authorList>
    </citation>
    <scope>NUCLEOTIDE SEQUENCE [LARGE SCALE GENOMIC DNA]</scope>
</reference>
<dbReference type="EMBL" id="CAAGRJ010015869">
    <property type="protein sequence ID" value="VFV31653.1"/>
    <property type="molecule type" value="Genomic_DNA"/>
</dbReference>